<dbReference type="PANTHER" id="PTHR46361">
    <property type="entry name" value="ELECTRON CARRIER/ PROTEIN DISULFIDE OXIDOREDUCTASE"/>
    <property type="match status" value="1"/>
</dbReference>
<comment type="caution">
    <text evidence="2">The sequence shown here is derived from an EMBL/GenBank/DDBJ whole genome shotgun (WGS) entry which is preliminary data.</text>
</comment>
<protein>
    <submittedName>
        <fullName evidence="2">DUF547 domain-containing protein</fullName>
    </submittedName>
</protein>
<evidence type="ECO:0000313" key="3">
    <source>
        <dbReference type="Proteomes" id="UP001268651"/>
    </source>
</evidence>
<sequence length="229" mass="26751">MRYFIVLFLMCVGLNAQQIDHSKWTSFLQQHVSEYGNVDYKVISKNPSELNRYLNEFVNIHPNVSWTKNETLAYWINAYNAFTIKLIIDNYPVKSINDISQPWDKKFIPINGKSISLNYIEHEILRKMNEPRIHFAINCASISCPKLLNEAYVPETLDGQLDNAAKEFINSNKNKLTSGNIKISKIFKWFKKDFETNGSIIDFINNYSEIKLSSKEKIGYLDYNWSLNE</sequence>
<name>A0ABU3U411_9FLAO</name>
<gene>
    <name evidence="2" type="ORF">RXV94_03190</name>
</gene>
<dbReference type="EMBL" id="JAWHTF010000001">
    <property type="protein sequence ID" value="MDU8885151.1"/>
    <property type="molecule type" value="Genomic_DNA"/>
</dbReference>
<evidence type="ECO:0000313" key="2">
    <source>
        <dbReference type="EMBL" id="MDU8885151.1"/>
    </source>
</evidence>
<dbReference type="Proteomes" id="UP001268651">
    <property type="component" value="Unassembled WGS sequence"/>
</dbReference>
<dbReference type="InterPro" id="IPR006869">
    <property type="entry name" value="DUF547"/>
</dbReference>
<evidence type="ECO:0000259" key="1">
    <source>
        <dbReference type="Pfam" id="PF04784"/>
    </source>
</evidence>
<proteinExistence type="predicted"/>
<reference evidence="2 3" key="1">
    <citation type="submission" date="2023-10" db="EMBL/GenBank/DDBJ databases">
        <title>Marimonas sp. nov. isolated from tidal mud flat.</title>
        <authorList>
            <person name="Jaincy N.J."/>
            <person name="Srinivasan S."/>
            <person name="Lee S.-S."/>
        </authorList>
    </citation>
    <scope>NUCLEOTIDE SEQUENCE [LARGE SCALE GENOMIC DNA]</scope>
    <source>
        <strain evidence="2 3">MJ-SS3</strain>
    </source>
</reference>
<keyword evidence="3" id="KW-1185">Reference proteome</keyword>
<dbReference type="PANTHER" id="PTHR46361:SF3">
    <property type="entry name" value="ELECTRON CARRIER_ PROTEIN DISULFIDE OXIDOREDUCTASE"/>
    <property type="match status" value="1"/>
</dbReference>
<dbReference type="RefSeq" id="WP_316661011.1">
    <property type="nucleotide sequence ID" value="NZ_JAWHTF010000001.1"/>
</dbReference>
<dbReference type="Pfam" id="PF04784">
    <property type="entry name" value="DUF547"/>
    <property type="match status" value="1"/>
</dbReference>
<accession>A0ABU3U411</accession>
<organism evidence="2 3">
    <name type="scientific">Gilvirhabdus luticola</name>
    <dbReference type="NCBI Taxonomy" id="3079858"/>
    <lineage>
        <taxon>Bacteria</taxon>
        <taxon>Pseudomonadati</taxon>
        <taxon>Bacteroidota</taxon>
        <taxon>Flavobacteriia</taxon>
        <taxon>Flavobacteriales</taxon>
        <taxon>Flavobacteriaceae</taxon>
        <taxon>Gilvirhabdus</taxon>
    </lineage>
</organism>
<feature type="domain" description="DUF547" evidence="1">
    <location>
        <begin position="65"/>
        <end position="169"/>
    </location>
</feature>